<name>A0A8J3N7J1_9CHLR</name>
<dbReference type="RefSeq" id="WP_220209369.1">
    <property type="nucleotide sequence ID" value="NZ_BNJK01000002.1"/>
</dbReference>
<dbReference type="InterPro" id="IPR036188">
    <property type="entry name" value="FAD/NAD-bd_sf"/>
</dbReference>
<proteinExistence type="predicted"/>
<dbReference type="AlphaFoldDB" id="A0A8J3N7J1"/>
<evidence type="ECO:0000313" key="1">
    <source>
        <dbReference type="EMBL" id="GHO98663.1"/>
    </source>
</evidence>
<dbReference type="EMBL" id="BNJK01000002">
    <property type="protein sequence ID" value="GHO98663.1"/>
    <property type="molecule type" value="Genomic_DNA"/>
</dbReference>
<keyword evidence="2" id="KW-1185">Reference proteome</keyword>
<gene>
    <name evidence="1" type="ORF">KSF_087110</name>
</gene>
<accession>A0A8J3N7J1</accession>
<comment type="caution">
    <text evidence="1">The sequence shown here is derived from an EMBL/GenBank/DDBJ whole genome shotgun (WGS) entry which is preliminary data.</text>
</comment>
<protein>
    <submittedName>
        <fullName evidence="1">Uncharacterized protein</fullName>
    </submittedName>
</protein>
<dbReference type="Gene3D" id="3.50.50.60">
    <property type="entry name" value="FAD/NAD(P)-binding domain"/>
    <property type="match status" value="1"/>
</dbReference>
<reference evidence="1" key="1">
    <citation type="submission" date="2020-10" db="EMBL/GenBank/DDBJ databases">
        <title>Taxonomic study of unclassified bacteria belonging to the class Ktedonobacteria.</title>
        <authorList>
            <person name="Yabe S."/>
            <person name="Wang C.M."/>
            <person name="Zheng Y."/>
            <person name="Sakai Y."/>
            <person name="Cavaletti L."/>
            <person name="Monciardini P."/>
            <person name="Donadio S."/>
        </authorList>
    </citation>
    <scope>NUCLEOTIDE SEQUENCE</scope>
    <source>
        <strain evidence="1">ID150040</strain>
    </source>
</reference>
<evidence type="ECO:0000313" key="2">
    <source>
        <dbReference type="Proteomes" id="UP000597444"/>
    </source>
</evidence>
<organism evidence="1 2">
    <name type="scientific">Reticulibacter mediterranei</name>
    <dbReference type="NCBI Taxonomy" id="2778369"/>
    <lineage>
        <taxon>Bacteria</taxon>
        <taxon>Bacillati</taxon>
        <taxon>Chloroflexota</taxon>
        <taxon>Ktedonobacteria</taxon>
        <taxon>Ktedonobacterales</taxon>
        <taxon>Reticulibacteraceae</taxon>
        <taxon>Reticulibacter</taxon>
    </lineage>
</organism>
<dbReference type="SUPFAM" id="SSF51905">
    <property type="entry name" value="FAD/NAD(P)-binding domain"/>
    <property type="match status" value="2"/>
</dbReference>
<dbReference type="Proteomes" id="UP000597444">
    <property type="component" value="Unassembled WGS sequence"/>
</dbReference>
<sequence>MATTIPALAYLKDGRGVERSVLPGLLTQAFADKLIPPHVVMDLLQQIPGPFARLLALFWMRETDGLIPGLHEALMQSLWIPTLPHYQGTSVENTSIDERICTTSHARRALVGRGSCFTLQLDQWCQIPAHTPLLQTPVLILGAGPSGLLTARALFDLGFRRITVLDEQGSYGGIWNSPQVQLTRTNPFALRYRGPRFSASVPPAPGSGKAMSAFFHRLVEGSGGEDDLLPAVVQAQVRGVIAGDLSHAVLLRDPSWGERIVQSPLLINALGVGVPRPLSARHSMQTDAEEQAVDQRWQEALREEDLAQWQGQRLVFVGLSASTLTMVQQAQHAIDRGYDLSYTVLTHHDPASLLDPVASGLARDVRRGDLDGLALDLPAVREAFRRLCGSQSQREQMLPQVAHWSIRQEGDGNRSLMATSKQDQVLVLPALARVYGLLGYEQPIHTLNACGIGVIEGRALVDVDGEVQAAHERHVHRGYFALGPVALGHPNANSLPGILYRVGELLPTLIARAAEYTTIARS</sequence>